<dbReference type="SUPFAM" id="SSF55826">
    <property type="entry name" value="YbaK/ProRS associated domain"/>
    <property type="match status" value="1"/>
</dbReference>
<reference evidence="1 2" key="1">
    <citation type="journal article" date="2016" name="Nat. Commun.">
        <title>Thousands of microbial genomes shed light on interconnected biogeochemical processes in an aquifer system.</title>
        <authorList>
            <person name="Anantharaman K."/>
            <person name="Brown C.T."/>
            <person name="Hug L.A."/>
            <person name="Sharon I."/>
            <person name="Castelle C.J."/>
            <person name="Probst A.J."/>
            <person name="Thomas B.C."/>
            <person name="Singh A."/>
            <person name="Wilkins M.J."/>
            <person name="Karaoz U."/>
            <person name="Brodie E.L."/>
            <person name="Williams K.H."/>
            <person name="Hubbard S.S."/>
            <person name="Banfield J.F."/>
        </authorList>
    </citation>
    <scope>NUCLEOTIDE SEQUENCE [LARGE SCALE GENOMIC DNA]</scope>
</reference>
<dbReference type="InterPro" id="IPR036754">
    <property type="entry name" value="YbaK/aa-tRNA-synt-asso_dom_sf"/>
</dbReference>
<name>A0A1F5KGC5_9BACT</name>
<dbReference type="EMBL" id="MFDD01000014">
    <property type="protein sequence ID" value="OGE40003.1"/>
    <property type="molecule type" value="Genomic_DNA"/>
</dbReference>
<proteinExistence type="predicted"/>
<dbReference type="GO" id="GO:0002161">
    <property type="term" value="F:aminoacyl-tRNA deacylase activity"/>
    <property type="evidence" value="ECO:0007669"/>
    <property type="project" value="InterPro"/>
</dbReference>
<dbReference type="AlphaFoldDB" id="A0A1F5KGC5"/>
<organism evidence="1 2">
    <name type="scientific">Candidatus Daviesbacteria bacterium RIFCSPHIGHO2_02_FULL_43_12</name>
    <dbReference type="NCBI Taxonomy" id="1797776"/>
    <lineage>
        <taxon>Bacteria</taxon>
        <taxon>Candidatus Daviesiibacteriota</taxon>
    </lineage>
</organism>
<protein>
    <submittedName>
        <fullName evidence="1">Uncharacterized protein</fullName>
    </submittedName>
</protein>
<comment type="caution">
    <text evidence="1">The sequence shown here is derived from an EMBL/GenBank/DDBJ whole genome shotgun (WGS) entry which is preliminary data.</text>
</comment>
<evidence type="ECO:0000313" key="2">
    <source>
        <dbReference type="Proteomes" id="UP000177328"/>
    </source>
</evidence>
<accession>A0A1F5KGC5</accession>
<sequence length="524" mass="59435">MQREITEQYLPTGNFRPEKIGLTPDNKIVDKFHKVSAAFFALRLQHRIHYFFGQYQGESSSGKDNQKRAVYLRQEGVEPWRPIKSIAYTTPQEELVIAHLRQDRKVDVKKLALELGIDPEGLALANLEEFSLQYGTINPFIAEVEKVTAAGSSIRVEPHHIFDMDLVQGADYPRDDFVLTSSGDPRMYVEFDIRSYLRSYYGVDQPPTFLISQPGSEKRRIYRRSAIRILGGDNAKDPDELALKLKDRSRERLIEVGEYYGDRSDLAVISESIPFMARTIDTGEYGLLLQQQIAKKAAQHAGSNETWVVSSTAGDGVLGDTLRGVEGIHYRGRRETTEKFLKGLTDYDIKVAQVVLLGLSSNYDPKTSAFAGRILDRAVPVSNETQKTMEGLIKDAKTTLPDIARYFQLVEVILRRHLRDKFDDLVWGEPEEGREALRKPTVVVVNGATELAKMVEEWKKNRSKAPSLWAPVASADPEFIAKKFTEPYFETTLSQRRRLILFSPGEALIDRVIEENLGLDESYK</sequence>
<evidence type="ECO:0000313" key="1">
    <source>
        <dbReference type="EMBL" id="OGE40003.1"/>
    </source>
</evidence>
<gene>
    <name evidence="1" type="ORF">A3D25_04345</name>
</gene>
<dbReference type="Proteomes" id="UP000177328">
    <property type="component" value="Unassembled WGS sequence"/>
</dbReference>